<dbReference type="Proteomes" id="UP000004291">
    <property type="component" value="Chromosome"/>
</dbReference>
<keyword evidence="2" id="KW-1185">Reference proteome</keyword>
<reference evidence="1 2" key="2">
    <citation type="submission" date="2012-06" db="EMBL/GenBank/DDBJ databases">
        <authorList>
            <person name="Fiebig A."/>
        </authorList>
    </citation>
    <scope>NUCLEOTIDE SEQUENCE [LARGE SCALE GENOMIC DNA]</scope>
    <source>
        <strain evidence="1 2">DFL-43</strain>
    </source>
</reference>
<name>A9DG09_HOEPD</name>
<accession>A9DG09</accession>
<dbReference type="InterPro" id="IPR021295">
    <property type="entry name" value="DUF2867"/>
</dbReference>
<dbReference type="OrthoDB" id="7058586at2"/>
<dbReference type="eggNOG" id="ENOG5032UR5">
    <property type="taxonomic scope" value="Bacteria"/>
</dbReference>
<sequence length="161" mass="18083">MSVYEVEPDWPHWALPDADWADCFEVIVAAPAGGESLLTADLVARQAFGRLPFWFHGLLKLRNILVWPLGLKGDAADVPAEVERMGIFPVVHKQPREVVLGFDDRHLNFRIVVTAEPDDDGATRVRMMTLVQRNNAFGRAYLAVITPFHKLIVRTSLLRVG</sequence>
<evidence type="ECO:0000313" key="2">
    <source>
        <dbReference type="Proteomes" id="UP000004291"/>
    </source>
</evidence>
<dbReference type="AlphaFoldDB" id="A9DG09"/>
<evidence type="ECO:0008006" key="3">
    <source>
        <dbReference type="Google" id="ProtNLM"/>
    </source>
</evidence>
<dbReference type="STRING" id="411684.HPDFL43_17785"/>
<dbReference type="RefSeq" id="WP_007199302.1">
    <property type="nucleotide sequence ID" value="NZ_CM002917.1"/>
</dbReference>
<dbReference type="Pfam" id="PF11066">
    <property type="entry name" value="DUF2867"/>
    <property type="match status" value="1"/>
</dbReference>
<gene>
    <name evidence="1" type="ORF">HPDFL43_17785</name>
</gene>
<dbReference type="HOGENOM" id="CLU_116730_0_0_5"/>
<organism evidence="1 2">
    <name type="scientific">Hoeflea phototrophica (strain DSM 17068 / NCIMB 14078 / DFL-43)</name>
    <dbReference type="NCBI Taxonomy" id="411684"/>
    <lineage>
        <taxon>Bacteria</taxon>
        <taxon>Pseudomonadati</taxon>
        <taxon>Pseudomonadota</taxon>
        <taxon>Alphaproteobacteria</taxon>
        <taxon>Hyphomicrobiales</taxon>
        <taxon>Rhizobiaceae</taxon>
        <taxon>Hoeflea</taxon>
    </lineage>
</organism>
<proteinExistence type="predicted"/>
<comment type="caution">
    <text evidence="1">The sequence shown here is derived from an EMBL/GenBank/DDBJ whole genome shotgun (WGS) entry which is preliminary data.</text>
</comment>
<reference evidence="1 2" key="1">
    <citation type="submission" date="2007-10" db="EMBL/GenBank/DDBJ databases">
        <authorList>
            <person name="Wagner-Dobler I."/>
            <person name="Ferriera S."/>
            <person name="Johnson J."/>
            <person name="Kravitz S."/>
            <person name="Beeson K."/>
            <person name="Sutton G."/>
            <person name="Rogers Y.-H."/>
            <person name="Friedman R."/>
            <person name="Frazier M."/>
            <person name="Venter J.C."/>
        </authorList>
    </citation>
    <scope>NUCLEOTIDE SEQUENCE [LARGE SCALE GENOMIC DNA]</scope>
    <source>
        <strain evidence="1 2">DFL-43</strain>
    </source>
</reference>
<dbReference type="EMBL" id="ABIA03000005">
    <property type="protein sequence ID" value="EDQ31693.1"/>
    <property type="molecule type" value="Genomic_DNA"/>
</dbReference>
<evidence type="ECO:0000313" key="1">
    <source>
        <dbReference type="EMBL" id="EDQ31693.1"/>
    </source>
</evidence>
<protein>
    <recommendedName>
        <fullName evidence="3">DUF2867 domain-containing protein</fullName>
    </recommendedName>
</protein>